<dbReference type="InterPro" id="IPR036388">
    <property type="entry name" value="WH-like_DNA-bd_sf"/>
</dbReference>
<dbReference type="SUPFAM" id="SSF88659">
    <property type="entry name" value="Sigma3 and sigma4 domains of RNA polymerase sigma factors"/>
    <property type="match status" value="1"/>
</dbReference>
<dbReference type="PANTHER" id="PTHR43133">
    <property type="entry name" value="RNA POLYMERASE ECF-TYPE SIGMA FACTO"/>
    <property type="match status" value="1"/>
</dbReference>
<keyword evidence="4" id="KW-0238">DNA-binding</keyword>
<dbReference type="EMBL" id="JAAFYZ010000031">
    <property type="protein sequence ID" value="MBS2547630.1"/>
    <property type="molecule type" value="Genomic_DNA"/>
</dbReference>
<dbReference type="Gene3D" id="1.10.10.10">
    <property type="entry name" value="Winged helix-like DNA-binding domain superfamily/Winged helix DNA-binding domain"/>
    <property type="match status" value="1"/>
</dbReference>
<feature type="domain" description="RNA polymerase sigma-70 region 2" evidence="6">
    <location>
        <begin position="20"/>
        <end position="84"/>
    </location>
</feature>
<evidence type="ECO:0000256" key="2">
    <source>
        <dbReference type="ARBA" id="ARBA00023015"/>
    </source>
</evidence>
<dbReference type="NCBIfam" id="TIGR02937">
    <property type="entry name" value="sigma70-ECF"/>
    <property type="match status" value="1"/>
</dbReference>
<protein>
    <submittedName>
        <fullName evidence="8">SigE family RNA polymerase sigma factor</fullName>
    </submittedName>
</protein>
<dbReference type="Pfam" id="PF04542">
    <property type="entry name" value="Sigma70_r2"/>
    <property type="match status" value="1"/>
</dbReference>
<evidence type="ECO:0000256" key="3">
    <source>
        <dbReference type="ARBA" id="ARBA00023082"/>
    </source>
</evidence>
<gene>
    <name evidence="8" type="ORF">KGQ19_12175</name>
</gene>
<keyword evidence="5" id="KW-0804">Transcription</keyword>
<keyword evidence="2" id="KW-0805">Transcription regulation</keyword>
<evidence type="ECO:0000259" key="6">
    <source>
        <dbReference type="Pfam" id="PF04542"/>
    </source>
</evidence>
<dbReference type="InterPro" id="IPR014325">
    <property type="entry name" value="RNA_pol_sigma-E_actinobac"/>
</dbReference>
<dbReference type="InterPro" id="IPR039425">
    <property type="entry name" value="RNA_pol_sigma-70-like"/>
</dbReference>
<dbReference type="PANTHER" id="PTHR43133:SF50">
    <property type="entry name" value="ECF RNA POLYMERASE SIGMA FACTOR SIGM"/>
    <property type="match status" value="1"/>
</dbReference>
<proteinExistence type="inferred from homology"/>
<dbReference type="InterPro" id="IPR013325">
    <property type="entry name" value="RNA_pol_sigma_r2"/>
</dbReference>
<comment type="similarity">
    <text evidence="1">Belongs to the sigma-70 factor family. ECF subfamily.</text>
</comment>
<reference evidence="8 9" key="1">
    <citation type="submission" date="2020-02" db="EMBL/GenBank/DDBJ databases">
        <title>Acidophilic actinobacteria isolated from forest soil.</title>
        <authorList>
            <person name="Golinska P."/>
        </authorList>
    </citation>
    <scope>NUCLEOTIDE SEQUENCE [LARGE SCALE GENOMIC DNA]</scope>
    <source>
        <strain evidence="8 9">NL8</strain>
    </source>
</reference>
<comment type="caution">
    <text evidence="8">The sequence shown here is derived from an EMBL/GenBank/DDBJ whole genome shotgun (WGS) entry which is preliminary data.</text>
</comment>
<name>A0ABS5KNN7_9ACTN</name>
<feature type="domain" description="RNA polymerase sigma factor 70 region 4 type 2" evidence="7">
    <location>
        <begin position="112"/>
        <end position="164"/>
    </location>
</feature>
<dbReference type="RefSeq" id="WP_194898096.1">
    <property type="nucleotide sequence ID" value="NZ_JAAFYZ010000031.1"/>
</dbReference>
<dbReference type="Proteomes" id="UP000730482">
    <property type="component" value="Unassembled WGS sequence"/>
</dbReference>
<dbReference type="NCBIfam" id="TIGR02983">
    <property type="entry name" value="SigE-fam_strep"/>
    <property type="match status" value="1"/>
</dbReference>
<evidence type="ECO:0000313" key="9">
    <source>
        <dbReference type="Proteomes" id="UP000730482"/>
    </source>
</evidence>
<organism evidence="8 9">
    <name type="scientific">Catenulispora pinistramenti</name>
    <dbReference type="NCBI Taxonomy" id="2705254"/>
    <lineage>
        <taxon>Bacteria</taxon>
        <taxon>Bacillati</taxon>
        <taxon>Actinomycetota</taxon>
        <taxon>Actinomycetes</taxon>
        <taxon>Catenulisporales</taxon>
        <taxon>Catenulisporaceae</taxon>
        <taxon>Catenulispora</taxon>
    </lineage>
</organism>
<evidence type="ECO:0000256" key="5">
    <source>
        <dbReference type="ARBA" id="ARBA00023163"/>
    </source>
</evidence>
<keyword evidence="9" id="KW-1185">Reference proteome</keyword>
<evidence type="ECO:0000259" key="7">
    <source>
        <dbReference type="Pfam" id="PF08281"/>
    </source>
</evidence>
<dbReference type="Pfam" id="PF08281">
    <property type="entry name" value="Sigma70_r4_2"/>
    <property type="match status" value="1"/>
</dbReference>
<dbReference type="InterPro" id="IPR007627">
    <property type="entry name" value="RNA_pol_sigma70_r2"/>
</dbReference>
<evidence type="ECO:0000256" key="1">
    <source>
        <dbReference type="ARBA" id="ARBA00010641"/>
    </source>
</evidence>
<evidence type="ECO:0000256" key="4">
    <source>
        <dbReference type="ARBA" id="ARBA00023125"/>
    </source>
</evidence>
<dbReference type="InterPro" id="IPR014284">
    <property type="entry name" value="RNA_pol_sigma-70_dom"/>
</dbReference>
<sequence length="172" mass="19376">MVSSDREAGDVTVDLLTETYRDHYGSLLKLAALLLDDLASCEDVVQEAFIRVHSARSRVRDPDKVLAYLRQTVVNLSRSTLRRRLIGMRLAPKPMPDMASAEEGAYELLEKDALIHALRGIQRRQREVLVLRYFSDMTEAQVADLLGISIGSVKAYGSRGIEALRVRMEAFR</sequence>
<dbReference type="InterPro" id="IPR013249">
    <property type="entry name" value="RNA_pol_sigma70_r4_t2"/>
</dbReference>
<dbReference type="Gene3D" id="1.10.1740.10">
    <property type="match status" value="1"/>
</dbReference>
<keyword evidence="3" id="KW-0731">Sigma factor</keyword>
<accession>A0ABS5KNN7</accession>
<evidence type="ECO:0000313" key="8">
    <source>
        <dbReference type="EMBL" id="MBS2547630.1"/>
    </source>
</evidence>
<dbReference type="SUPFAM" id="SSF88946">
    <property type="entry name" value="Sigma2 domain of RNA polymerase sigma factors"/>
    <property type="match status" value="1"/>
</dbReference>
<dbReference type="InterPro" id="IPR013324">
    <property type="entry name" value="RNA_pol_sigma_r3/r4-like"/>
</dbReference>
<dbReference type="CDD" id="cd06171">
    <property type="entry name" value="Sigma70_r4"/>
    <property type="match status" value="1"/>
</dbReference>